<dbReference type="FunFam" id="1.10.10.10:FF:000322">
    <property type="entry name" value="Probable disease resistance protein At1g63360"/>
    <property type="match status" value="1"/>
</dbReference>
<dbReference type="InterPro" id="IPR036388">
    <property type="entry name" value="WH-like_DNA-bd_sf"/>
</dbReference>
<comment type="similarity">
    <text evidence="1">Belongs to the disease resistance NB-LRR family.</text>
</comment>
<proteinExistence type="inferred from homology"/>
<dbReference type="Gene3D" id="1.20.5.4130">
    <property type="match status" value="1"/>
</dbReference>
<dbReference type="InterPro" id="IPR042197">
    <property type="entry name" value="Apaf_helical"/>
</dbReference>
<sequence>MADLLVSAVIPAVLKKVGNSLVQRIGEMWGIDDQRERLHNMLLEIQAVLLDAEDKGNANAAVKSWLRKLKSAAYDADDLLDEFCYEELRRDAVKHGQKVRNISHFFSLENPPLFRYKMSAKLKKVVGTIDGLVVQMRSFGFLQGHHVQPANRREKTDSLVFESEIVGRDEDKEKIVKLLIEGSRSADLTIVPLAGMGGLGKTTLAQLVYNDPRVKEHFNLPLWICVSEEFSINYLLKTIIDLTTQGDCNVPIDNRELLKRRVHQILGGKRYLLVLDDVWNENADEWERLKSLLHCGDSGSVVIVTTRSNRVASIMGTVESYSLGCLGEGDSWDLFCKKAFNRGVKKSQQVLEIGKKIVQNCGGLPLAINTLSSLMSDKHEVREWLAVYEESRIWETKSVDNNVLPVLRFSYEHLPLHMKQCFAFCAVFPKDYEMDKEKLIQYWMVNGFIPSDEPGSLEMKGNNIFKELVWRSFFQDVKHVCPNYKWYSREYGYCSATKCKMHDLMHDLAQCIVGDECLSTLELPTQLIQPKPTTRHISYKHIPLDINNTMNSFPSIRSFISNSEYGSTYSRNIGFLKSNSLRILELHLIPIGRTMVKPKKMKHLRYLEIRDVTIVSLPEAISTLYLLQTLRLVNCRKLVNLPKCMKYMSSLRHLYIEEELSSLRSMPSGLGQLKCLQTLTTYIVGTTAGNYVGELKNLNLHGTLHLYNIREVKDVANAMEANLIAKQNLDDLALCWGLPDNYKSRFFKTSESNELEVMHCNPYEVLDALKPCNNLKALQVAQYPGNEFPVWMTEYSMLENLIELYIIDCRKCTKIPPVDKLPFLRILFLKFLNNLRHFCQSGSTSAKCGEDMHVAFPSLKSMVLVEMPNVSSWCEGEVGNETSLVLPVLNELRISNCPKLTAMPSAPLLEKLSVKGNRNLSSFAARLTTLQELSLVSCDGNSESANESLFFQPWESLNKLSLTGYNKILPTGGNEEQKVSVTLTKCRDLDFESCNFIFSIDIAPNSSLWFWKCFTYLEWLVITDCNNLIYWPVEEFRSLNSLTFIKVIACPNFLGLQEESPLECSITEALLPKLDFMFILHCPNLIEIPKCPTSLENLVIDGCKKLQCLPEWLGSMVALKDLAIFGCENLHFLPSNIGGLTSLEKLQISCCPNIRDFPEGLVQQLKKLDELWIERCPHLERHFKKCGKYQRLTSEIRITKIGGDPHLQ</sequence>
<keyword evidence="2" id="KW-0433">Leucine-rich repeat</keyword>
<feature type="domain" description="R13L1/DRL21-like LRR repeat region" evidence="10">
    <location>
        <begin position="693"/>
        <end position="830"/>
    </location>
</feature>
<evidence type="ECO:0000259" key="7">
    <source>
        <dbReference type="Pfam" id="PF00931"/>
    </source>
</evidence>
<dbReference type="Gene3D" id="1.10.10.10">
    <property type="entry name" value="Winged helix-like DNA-binding domain superfamily/Winged helix DNA-binding domain"/>
    <property type="match status" value="1"/>
</dbReference>
<dbReference type="InterPro" id="IPR002182">
    <property type="entry name" value="NB-ARC"/>
</dbReference>
<keyword evidence="6" id="KW-0067">ATP-binding</keyword>
<evidence type="ECO:0000256" key="5">
    <source>
        <dbReference type="ARBA" id="ARBA00022821"/>
    </source>
</evidence>
<dbReference type="GO" id="GO:0005524">
    <property type="term" value="F:ATP binding"/>
    <property type="evidence" value="ECO:0007669"/>
    <property type="project" value="UniProtKB-KW"/>
</dbReference>
<dbReference type="SUPFAM" id="SSF52540">
    <property type="entry name" value="P-loop containing nucleoside triphosphate hydrolases"/>
    <property type="match status" value="1"/>
</dbReference>
<dbReference type="OrthoDB" id="600820at2759"/>
<feature type="domain" description="Disease resistance protein winged helix" evidence="9">
    <location>
        <begin position="427"/>
        <end position="509"/>
    </location>
</feature>
<dbReference type="InterPro" id="IPR056789">
    <property type="entry name" value="LRR_R13L1-DRL21"/>
</dbReference>
<feature type="domain" description="Disease resistance N-terminal" evidence="8">
    <location>
        <begin position="10"/>
        <end position="97"/>
    </location>
</feature>
<evidence type="ECO:0000256" key="2">
    <source>
        <dbReference type="ARBA" id="ARBA00022614"/>
    </source>
</evidence>
<dbReference type="Pfam" id="PF18052">
    <property type="entry name" value="Rx_N"/>
    <property type="match status" value="1"/>
</dbReference>
<dbReference type="Gene3D" id="3.40.50.300">
    <property type="entry name" value="P-loop containing nucleotide triphosphate hydrolases"/>
    <property type="match status" value="1"/>
</dbReference>
<dbReference type="InterPro" id="IPR041118">
    <property type="entry name" value="Rx_N"/>
</dbReference>
<dbReference type="PANTHER" id="PTHR36766:SF40">
    <property type="entry name" value="DISEASE RESISTANCE PROTEIN RGA3"/>
    <property type="match status" value="1"/>
</dbReference>
<dbReference type="PANTHER" id="PTHR36766">
    <property type="entry name" value="PLANT BROAD-SPECTRUM MILDEW RESISTANCE PROTEIN RPW8"/>
    <property type="match status" value="1"/>
</dbReference>
<feature type="domain" description="NB-ARC" evidence="7">
    <location>
        <begin position="169"/>
        <end position="342"/>
    </location>
</feature>
<keyword evidence="12" id="KW-1185">Reference proteome</keyword>
<dbReference type="AlphaFoldDB" id="A0A9Q0HNM4"/>
<dbReference type="Pfam" id="PF00931">
    <property type="entry name" value="NB-ARC"/>
    <property type="match status" value="1"/>
</dbReference>
<dbReference type="CDD" id="cd14798">
    <property type="entry name" value="RX-CC_like"/>
    <property type="match status" value="1"/>
</dbReference>
<evidence type="ECO:0000259" key="9">
    <source>
        <dbReference type="Pfam" id="PF23559"/>
    </source>
</evidence>
<organism evidence="11 12">
    <name type="scientific">Rhynchospora breviuscula</name>
    <dbReference type="NCBI Taxonomy" id="2022672"/>
    <lineage>
        <taxon>Eukaryota</taxon>
        <taxon>Viridiplantae</taxon>
        <taxon>Streptophyta</taxon>
        <taxon>Embryophyta</taxon>
        <taxon>Tracheophyta</taxon>
        <taxon>Spermatophyta</taxon>
        <taxon>Magnoliopsida</taxon>
        <taxon>Liliopsida</taxon>
        <taxon>Poales</taxon>
        <taxon>Cyperaceae</taxon>
        <taxon>Cyperoideae</taxon>
        <taxon>Rhynchosporeae</taxon>
        <taxon>Rhynchospora</taxon>
    </lineage>
</organism>
<name>A0A9Q0HNM4_9POAL</name>
<dbReference type="GO" id="GO:0042742">
    <property type="term" value="P:defense response to bacterium"/>
    <property type="evidence" value="ECO:0007669"/>
    <property type="project" value="UniProtKB-ARBA"/>
</dbReference>
<dbReference type="InterPro" id="IPR027417">
    <property type="entry name" value="P-loop_NTPase"/>
</dbReference>
<dbReference type="InterPro" id="IPR058922">
    <property type="entry name" value="WHD_DRP"/>
</dbReference>
<evidence type="ECO:0000259" key="10">
    <source>
        <dbReference type="Pfam" id="PF25019"/>
    </source>
</evidence>
<gene>
    <name evidence="11" type="ORF">LUZ63_008888</name>
</gene>
<dbReference type="FunFam" id="3.40.50.300:FF:001091">
    <property type="entry name" value="Probable disease resistance protein At1g61300"/>
    <property type="match status" value="1"/>
</dbReference>
<dbReference type="Gene3D" id="3.80.10.10">
    <property type="entry name" value="Ribonuclease Inhibitor"/>
    <property type="match status" value="3"/>
</dbReference>
<comment type="caution">
    <text evidence="11">The sequence shown here is derived from an EMBL/GenBank/DDBJ whole genome shotgun (WGS) entry which is preliminary data.</text>
</comment>
<dbReference type="GO" id="GO:0043531">
    <property type="term" value="F:ADP binding"/>
    <property type="evidence" value="ECO:0007669"/>
    <property type="project" value="InterPro"/>
</dbReference>
<dbReference type="Pfam" id="PF23559">
    <property type="entry name" value="WHD_DRP"/>
    <property type="match status" value="1"/>
</dbReference>
<reference evidence="11" key="1">
    <citation type="journal article" date="2022" name="Cell">
        <title>Repeat-based holocentromeres influence genome architecture and karyotype evolution.</title>
        <authorList>
            <person name="Hofstatter P.G."/>
            <person name="Thangavel G."/>
            <person name="Lux T."/>
            <person name="Neumann P."/>
            <person name="Vondrak T."/>
            <person name="Novak P."/>
            <person name="Zhang M."/>
            <person name="Costa L."/>
            <person name="Castellani M."/>
            <person name="Scott A."/>
            <person name="Toegelov H."/>
            <person name="Fuchs J."/>
            <person name="Mata-Sucre Y."/>
            <person name="Dias Y."/>
            <person name="Vanzela A.L.L."/>
            <person name="Huettel B."/>
            <person name="Almeida C.C.S."/>
            <person name="Simkova H."/>
            <person name="Souza G."/>
            <person name="Pedrosa-Harand A."/>
            <person name="Macas J."/>
            <person name="Mayer K.F.X."/>
            <person name="Houben A."/>
            <person name="Marques A."/>
        </authorList>
    </citation>
    <scope>NUCLEOTIDE SEQUENCE</scope>
    <source>
        <strain evidence="11">RhyBre1mFocal</strain>
    </source>
</reference>
<evidence type="ECO:0000313" key="12">
    <source>
        <dbReference type="Proteomes" id="UP001151287"/>
    </source>
</evidence>
<keyword evidence="5" id="KW-0611">Plant defense</keyword>
<dbReference type="InterPro" id="IPR038005">
    <property type="entry name" value="RX-like_CC"/>
</dbReference>
<dbReference type="Pfam" id="PF25019">
    <property type="entry name" value="LRR_R13L1-DRL21"/>
    <property type="match status" value="1"/>
</dbReference>
<dbReference type="PRINTS" id="PR00364">
    <property type="entry name" value="DISEASERSIST"/>
</dbReference>
<evidence type="ECO:0000256" key="4">
    <source>
        <dbReference type="ARBA" id="ARBA00022741"/>
    </source>
</evidence>
<keyword evidence="3" id="KW-0677">Repeat</keyword>
<dbReference type="InterPro" id="IPR032675">
    <property type="entry name" value="LRR_dom_sf"/>
</dbReference>
<evidence type="ECO:0000256" key="3">
    <source>
        <dbReference type="ARBA" id="ARBA00022737"/>
    </source>
</evidence>
<evidence type="ECO:0000313" key="11">
    <source>
        <dbReference type="EMBL" id="KAJ1692190.1"/>
    </source>
</evidence>
<dbReference type="SUPFAM" id="SSF52058">
    <property type="entry name" value="L domain-like"/>
    <property type="match status" value="2"/>
</dbReference>
<protein>
    <submittedName>
        <fullName evidence="11">Uncharacterized protein</fullName>
    </submittedName>
</protein>
<evidence type="ECO:0000259" key="8">
    <source>
        <dbReference type="Pfam" id="PF18052"/>
    </source>
</evidence>
<evidence type="ECO:0000256" key="1">
    <source>
        <dbReference type="ARBA" id="ARBA00008894"/>
    </source>
</evidence>
<dbReference type="GO" id="GO:0002758">
    <property type="term" value="P:innate immune response-activating signaling pathway"/>
    <property type="evidence" value="ECO:0007669"/>
    <property type="project" value="UniProtKB-ARBA"/>
</dbReference>
<dbReference type="Proteomes" id="UP001151287">
    <property type="component" value="Unassembled WGS sequence"/>
</dbReference>
<dbReference type="Gene3D" id="1.10.8.430">
    <property type="entry name" value="Helical domain of apoptotic protease-activating factors"/>
    <property type="match status" value="1"/>
</dbReference>
<keyword evidence="4" id="KW-0547">Nucleotide-binding</keyword>
<dbReference type="GO" id="GO:0009626">
    <property type="term" value="P:plant-type hypersensitive response"/>
    <property type="evidence" value="ECO:0007669"/>
    <property type="project" value="UniProtKB-ARBA"/>
</dbReference>
<evidence type="ECO:0000256" key="6">
    <source>
        <dbReference type="ARBA" id="ARBA00022840"/>
    </source>
</evidence>
<dbReference type="FunFam" id="1.10.8.430:FF:000003">
    <property type="entry name" value="Probable disease resistance protein At5g66910"/>
    <property type="match status" value="1"/>
</dbReference>
<dbReference type="EMBL" id="JAMQYH010000003">
    <property type="protein sequence ID" value="KAJ1692190.1"/>
    <property type="molecule type" value="Genomic_DNA"/>
</dbReference>
<accession>A0A9Q0HNM4</accession>